<keyword evidence="1" id="KW-0560">Oxidoreductase</keyword>
<dbReference type="EMBL" id="JACBNQ010000012">
    <property type="protein sequence ID" value="NYB74689.1"/>
    <property type="molecule type" value="Genomic_DNA"/>
</dbReference>
<sequence length="375" mass="41354">MKGEFILSKKMFMKGNEAIAESAIRSGCKAYYGYPITPQNELTAYMAKNMKKLGRVFIQTESEITAINAVFGSAVAGFRAMTSSAGTAMALKQEGISHLAYLEIPAVIVDMMRGGPGLGNILATQGDYNMATKGGGTGDYHVIVLAPNSVQEASDLTRLAFELADKYRNPAMILADGTIGQMIENVEFMKPIAPEDLPTPSYALTGCEGRAPRKAEPKNSAQELEEHNIALQRKYDICTANEQRFEEIMTEDAEVILVAFGSVSRMAHEIIAEAREEGYKLGLFRPITLWPFAEGAFKKIIHNAKAVVVLEHNAGMLTRDIRMYVNEICPVYYHGRMGGSIIDMDVVSEKIKSIIDNNGKDWRELDGQQGLWKTY</sequence>
<dbReference type="PANTHER" id="PTHR43088:SF1">
    <property type="entry name" value="SUBUNIT OF PYRUVATE:FLAVODOXIN OXIDOREDUCTASE"/>
    <property type="match status" value="1"/>
</dbReference>
<dbReference type="NCBIfam" id="NF005507">
    <property type="entry name" value="PRK07119.1"/>
    <property type="match status" value="1"/>
</dbReference>
<feature type="domain" description="Pyruvate:ferredoxin oxidoreductase core" evidence="3">
    <location>
        <begin position="253"/>
        <end position="345"/>
    </location>
</feature>
<evidence type="ECO:0000313" key="4">
    <source>
        <dbReference type="EMBL" id="NYB74689.1"/>
    </source>
</evidence>
<dbReference type="Gene3D" id="3.40.50.970">
    <property type="match status" value="1"/>
</dbReference>
<dbReference type="Gene3D" id="3.40.50.920">
    <property type="match status" value="1"/>
</dbReference>
<proteinExistence type="predicted"/>
<dbReference type="SUPFAM" id="SSF52922">
    <property type="entry name" value="TK C-terminal domain-like"/>
    <property type="match status" value="1"/>
</dbReference>
<dbReference type="InterPro" id="IPR033412">
    <property type="entry name" value="PFOR_II"/>
</dbReference>
<evidence type="ECO:0000313" key="5">
    <source>
        <dbReference type="Proteomes" id="UP000611629"/>
    </source>
</evidence>
<keyword evidence="5" id="KW-1185">Reference proteome</keyword>
<protein>
    <submittedName>
        <fullName evidence="4">3-methyl-2-oxobutanoate dehydrogenase subunit VorB</fullName>
    </submittedName>
</protein>
<dbReference type="SUPFAM" id="SSF52518">
    <property type="entry name" value="Thiamin diphosphate-binding fold (THDP-binding)"/>
    <property type="match status" value="1"/>
</dbReference>
<dbReference type="GO" id="GO:0016491">
    <property type="term" value="F:oxidoreductase activity"/>
    <property type="evidence" value="ECO:0007669"/>
    <property type="project" value="UniProtKB-KW"/>
</dbReference>
<evidence type="ECO:0000259" key="3">
    <source>
        <dbReference type="Pfam" id="PF17147"/>
    </source>
</evidence>
<dbReference type="PANTHER" id="PTHR43088">
    <property type="entry name" value="SUBUNIT OF PYRUVATE:FLAVODOXIN OXIDOREDUCTASE-RELATED"/>
    <property type="match status" value="1"/>
</dbReference>
<dbReference type="InterPro" id="IPR002880">
    <property type="entry name" value="Pyrv_Fd/Flavodoxin_OxRdtase_N"/>
</dbReference>
<dbReference type="Proteomes" id="UP000611629">
    <property type="component" value="Unassembled WGS sequence"/>
</dbReference>
<dbReference type="CDD" id="cd07034">
    <property type="entry name" value="TPP_PYR_PFOR_IOR-alpha_like"/>
    <property type="match status" value="1"/>
</dbReference>
<evidence type="ECO:0000259" key="2">
    <source>
        <dbReference type="Pfam" id="PF01855"/>
    </source>
</evidence>
<feature type="domain" description="Pyruvate flavodoxin/ferredoxin oxidoreductase pyrimidine binding" evidence="2">
    <location>
        <begin position="22"/>
        <end position="191"/>
    </location>
</feature>
<evidence type="ECO:0000256" key="1">
    <source>
        <dbReference type="ARBA" id="ARBA00023002"/>
    </source>
</evidence>
<accession>A0A974BK68</accession>
<dbReference type="InterPro" id="IPR029061">
    <property type="entry name" value="THDP-binding"/>
</dbReference>
<organism evidence="4 5">
    <name type="scientific">Sedimentibacter hydroxybenzoicus DSM 7310</name>
    <dbReference type="NCBI Taxonomy" id="1123245"/>
    <lineage>
        <taxon>Bacteria</taxon>
        <taxon>Bacillati</taxon>
        <taxon>Bacillota</taxon>
        <taxon>Tissierellia</taxon>
        <taxon>Sedimentibacter</taxon>
    </lineage>
</organism>
<name>A0A974BK68_SEDHY</name>
<dbReference type="Pfam" id="PF17147">
    <property type="entry name" value="PFOR_II"/>
    <property type="match status" value="1"/>
</dbReference>
<comment type="caution">
    <text evidence="4">The sequence shown here is derived from an EMBL/GenBank/DDBJ whole genome shotgun (WGS) entry which is preliminary data.</text>
</comment>
<gene>
    <name evidence="4" type="primary">vorB</name>
    <name evidence="4" type="ORF">HZF24_11130</name>
</gene>
<reference evidence="4" key="1">
    <citation type="submission" date="2020-07" db="EMBL/GenBank/DDBJ databases">
        <title>Genomic analysis of a strain of Sedimentibacter Hydroxybenzoicus DSM7310.</title>
        <authorList>
            <person name="Ma S."/>
        </authorList>
    </citation>
    <scope>NUCLEOTIDE SEQUENCE</scope>
    <source>
        <strain evidence="4">DSM 7310</strain>
    </source>
</reference>
<dbReference type="InterPro" id="IPR009014">
    <property type="entry name" value="Transketo_C/PFOR_II"/>
</dbReference>
<dbReference type="Pfam" id="PF01855">
    <property type="entry name" value="POR_N"/>
    <property type="match status" value="1"/>
</dbReference>
<dbReference type="AlphaFoldDB" id="A0A974BK68"/>
<dbReference type="InterPro" id="IPR052368">
    <property type="entry name" value="2-oxoacid_oxidoreductase"/>
</dbReference>